<dbReference type="Gene3D" id="2.60.40.4070">
    <property type="match status" value="1"/>
</dbReference>
<dbReference type="Pfam" id="PF13229">
    <property type="entry name" value="Beta_helix"/>
    <property type="match status" value="1"/>
</dbReference>
<evidence type="ECO:0000259" key="2">
    <source>
        <dbReference type="Pfam" id="PF13229"/>
    </source>
</evidence>
<proteinExistence type="predicted"/>
<evidence type="ECO:0000313" key="4">
    <source>
        <dbReference type="Proteomes" id="UP000051373"/>
    </source>
</evidence>
<dbReference type="InterPro" id="IPR011050">
    <property type="entry name" value="Pectin_lyase_fold/virulence"/>
</dbReference>
<dbReference type="PANTHER" id="PTHR22990">
    <property type="entry name" value="F-BOX ONLY PROTEIN"/>
    <property type="match status" value="1"/>
</dbReference>
<dbReference type="InterPro" id="IPR039448">
    <property type="entry name" value="Beta_helix"/>
</dbReference>
<dbReference type="Gene3D" id="2.160.20.10">
    <property type="entry name" value="Single-stranded right-handed beta-helix, Pectin lyase-like"/>
    <property type="match status" value="2"/>
</dbReference>
<dbReference type="NCBIfam" id="TIGR04183">
    <property type="entry name" value="Por_Secre_tail"/>
    <property type="match status" value="1"/>
</dbReference>
<dbReference type="InterPro" id="IPR051550">
    <property type="entry name" value="SCF-Subunits/Alg-Epimerases"/>
</dbReference>
<organism evidence="3 4">
    <name type="scientific">candidate division WOR_3 bacterium SM23_42</name>
    <dbReference type="NCBI Taxonomy" id="1703779"/>
    <lineage>
        <taxon>Bacteria</taxon>
        <taxon>Bacteria division WOR-3</taxon>
    </lineage>
</organism>
<gene>
    <name evidence="3" type="ORF">AMJ83_00425</name>
</gene>
<accession>A0A0S8FXT4</accession>
<evidence type="ECO:0000256" key="1">
    <source>
        <dbReference type="ARBA" id="ARBA00022737"/>
    </source>
</evidence>
<evidence type="ECO:0000313" key="3">
    <source>
        <dbReference type="EMBL" id="KPK64699.1"/>
    </source>
</evidence>
<name>A0A0S8FXT4_UNCW3</name>
<dbReference type="SUPFAM" id="SSF51126">
    <property type="entry name" value="Pectin lyase-like"/>
    <property type="match status" value="1"/>
</dbReference>
<keyword evidence="1" id="KW-0677">Repeat</keyword>
<dbReference type="InterPro" id="IPR006626">
    <property type="entry name" value="PbH1"/>
</dbReference>
<dbReference type="STRING" id="1703779.AMJ83_00425"/>
<protein>
    <recommendedName>
        <fullName evidence="2">Right handed beta helix domain-containing protein</fullName>
    </recommendedName>
</protein>
<feature type="domain" description="Right handed beta helix" evidence="2">
    <location>
        <begin position="233"/>
        <end position="360"/>
    </location>
</feature>
<comment type="caution">
    <text evidence="3">The sequence shown here is derived from an EMBL/GenBank/DDBJ whole genome shotgun (WGS) entry which is preliminary data.</text>
</comment>
<dbReference type="GO" id="GO:0006511">
    <property type="term" value="P:ubiquitin-dependent protein catabolic process"/>
    <property type="evidence" value="ECO:0007669"/>
    <property type="project" value="TreeGrafter"/>
</dbReference>
<dbReference type="SMART" id="SM00710">
    <property type="entry name" value="PbH1"/>
    <property type="match status" value="9"/>
</dbReference>
<dbReference type="EMBL" id="LJUJ01000001">
    <property type="protein sequence ID" value="KPK64699.1"/>
    <property type="molecule type" value="Genomic_DNA"/>
</dbReference>
<dbReference type="PANTHER" id="PTHR22990:SF15">
    <property type="entry name" value="F-BOX ONLY PROTEIN 10"/>
    <property type="match status" value="1"/>
</dbReference>
<dbReference type="AlphaFoldDB" id="A0A0S8FXT4"/>
<dbReference type="InterPro" id="IPR026444">
    <property type="entry name" value="Secre_tail"/>
</dbReference>
<dbReference type="Proteomes" id="UP000051373">
    <property type="component" value="Unassembled WGS sequence"/>
</dbReference>
<dbReference type="InterPro" id="IPR012334">
    <property type="entry name" value="Pectin_lyas_fold"/>
</dbReference>
<reference evidence="3 4" key="1">
    <citation type="journal article" date="2015" name="Microbiome">
        <title>Genomic resolution of linkages in carbon, nitrogen, and sulfur cycling among widespread estuary sediment bacteria.</title>
        <authorList>
            <person name="Baker B.J."/>
            <person name="Lazar C.S."/>
            <person name="Teske A.P."/>
            <person name="Dick G.J."/>
        </authorList>
    </citation>
    <scope>NUCLEOTIDE SEQUENCE [LARGE SCALE GENOMIC DNA]</scope>
    <source>
        <strain evidence="3">SM23_42</strain>
    </source>
</reference>
<sequence>MLVIMFLPLVMTHAAVWYVHPDSTMNCIQDCLDSCSTGDTVLVAPGTYYENIVWPGTNGIDLVGEYGADTTIIDGNSNGMVILVPYGADTTTIISGFTIRNGYANNGAGINCSGSSPTIIDNIIAANTSPAGESEGAGIFCAGAMSSPIITGNTITGNNCMYGSGIYCATGASPIIINNNITDNQADSTGAGITCYYGASPLIYNNVITNNSTIWGGGICCLTDCSPTIRGNTISANTATYHGGAIACYYSSSPIIDSNIISGNSAYYYGGGIECWDYCSPTIRHNTIIDNTAAYQGGAIRCRDGSAPDIDSCTIADNSYFGIYCHSNGAPTINYCNITGNSYYAIMNSSPSVTIDAENNWWGDASGPYHPDSNPGGLGDTVSSYVDFVPWLTSPGVGEVEISEPLVLNLQVTPNPFTHQTQIRYRTHDTGYTIERPKLSIYDASGRLVKSFNHESWIMDHGSMLSWDGTDQANRQLGSGVYFVKLSVGSHGETRKVLLVR</sequence>